<keyword evidence="2" id="KW-1185">Reference proteome</keyword>
<accession>A0A4P9A3S6</accession>
<dbReference type="KEGG" id="nft:FBF37_03330"/>
<evidence type="ECO:0000313" key="1">
    <source>
        <dbReference type="EMBL" id="QCT42473.1"/>
    </source>
</evidence>
<organism evidence="1 2">
    <name type="scientific">Candidatus Nanosynbacter featherlites</name>
    <dbReference type="NCBI Taxonomy" id="2572088"/>
    <lineage>
        <taxon>Bacteria</taxon>
        <taxon>Candidatus Saccharimonadota</taxon>
        <taxon>Candidatus Saccharimonadia</taxon>
        <taxon>Candidatus Nanosynbacterales</taxon>
        <taxon>Candidatus Nanosynbacteraceae</taxon>
        <taxon>Candidatus Nanosynbacter</taxon>
    </lineage>
</organism>
<name>A0A4P9A3S6_9BACT</name>
<proteinExistence type="predicted"/>
<dbReference type="Proteomes" id="UP000310639">
    <property type="component" value="Chromosome"/>
</dbReference>
<evidence type="ECO:0000313" key="2">
    <source>
        <dbReference type="Proteomes" id="UP000310639"/>
    </source>
</evidence>
<dbReference type="EMBL" id="CP040004">
    <property type="protein sequence ID" value="QCT42473.1"/>
    <property type="molecule type" value="Genomic_DNA"/>
</dbReference>
<dbReference type="RefSeq" id="WP_138079467.1">
    <property type="nucleotide sequence ID" value="NZ_CP040004.1"/>
</dbReference>
<gene>
    <name evidence="1" type="ORF">FBF37_03330</name>
</gene>
<dbReference type="OrthoDB" id="9803968at2"/>
<reference evidence="1 2" key="1">
    <citation type="submission" date="2019-04" db="EMBL/GenBank/DDBJ databases">
        <title>Saccharibacteria TM7 genomes.</title>
        <authorList>
            <person name="Bor B."/>
            <person name="He X."/>
            <person name="Chen T."/>
            <person name="Dewhirst F.E."/>
        </authorList>
    </citation>
    <scope>NUCLEOTIDE SEQUENCE [LARGE SCALE GENOMIC DNA]</scope>
    <source>
        <strain evidence="1 2">BB001</strain>
    </source>
</reference>
<sequence>MVQTTAVLERQNTNLSTAPSSFEELEKKVYSLEEEKQIESLMPLAKKLAEEPELAEQFGVFKWLTIGDYDREQRNAGRHPWPELEINGEKRIFSVPIIAGVVRWEDHDGEPQYSALSVMKDNWRDDPDAWLVTKFGFKNGQTERLETLGTTVDAANQGTIVLKPRNYHNMPPLSRPAVGKTPMHQLERIAVKLDPTYHSVHAEYHEPYQDRREIIDIELLWEAMSREIGERVDDLFPESDDMETAPSTGAPKKLAAYTLQQVMKK</sequence>
<dbReference type="AlphaFoldDB" id="A0A4P9A3S6"/>
<protein>
    <submittedName>
        <fullName evidence="1">Uncharacterized protein</fullName>
    </submittedName>
</protein>